<dbReference type="RefSeq" id="WP_132938001.1">
    <property type="nucleotide sequence ID" value="NZ_CP119676.1"/>
</dbReference>
<proteinExistence type="predicted"/>
<feature type="transmembrane region" description="Helical" evidence="6">
    <location>
        <begin position="111"/>
        <end position="134"/>
    </location>
</feature>
<name>A0A4R3JFQ8_9PROT</name>
<accession>A0A4R3JFQ8</accession>
<keyword evidence="9" id="KW-1185">Reference proteome</keyword>
<evidence type="ECO:0000256" key="2">
    <source>
        <dbReference type="ARBA" id="ARBA00022475"/>
    </source>
</evidence>
<evidence type="ECO:0000313" key="8">
    <source>
        <dbReference type="EMBL" id="TCS64026.1"/>
    </source>
</evidence>
<feature type="domain" description="Type II secretion system protein GspF" evidence="7">
    <location>
        <begin position="186"/>
        <end position="314"/>
    </location>
</feature>
<feature type="transmembrane region" description="Helical" evidence="6">
    <location>
        <begin position="297"/>
        <end position="319"/>
    </location>
</feature>
<reference evidence="8 9" key="1">
    <citation type="submission" date="2019-03" db="EMBL/GenBank/DDBJ databases">
        <title>Genomic Encyclopedia of Type Strains, Phase IV (KMG-IV): sequencing the most valuable type-strain genomes for metagenomic binning, comparative biology and taxonomic classification.</title>
        <authorList>
            <person name="Goeker M."/>
        </authorList>
    </citation>
    <scope>NUCLEOTIDE SEQUENCE [LARGE SCALE GENOMIC DNA]</scope>
    <source>
        <strain evidence="8 9">DSM 101688</strain>
    </source>
</reference>
<feature type="transmembrane region" description="Helical" evidence="6">
    <location>
        <begin position="146"/>
        <end position="167"/>
    </location>
</feature>
<dbReference type="PANTHER" id="PTHR35007:SF2">
    <property type="entry name" value="PILUS ASSEMBLE PROTEIN"/>
    <property type="match status" value="1"/>
</dbReference>
<comment type="caution">
    <text evidence="8">The sequence shown here is derived from an EMBL/GenBank/DDBJ whole genome shotgun (WGS) entry which is preliminary data.</text>
</comment>
<dbReference type="AlphaFoldDB" id="A0A4R3JFQ8"/>
<evidence type="ECO:0000256" key="5">
    <source>
        <dbReference type="ARBA" id="ARBA00023136"/>
    </source>
</evidence>
<organism evidence="8 9">
    <name type="scientific">Varunaivibrio sulfuroxidans</name>
    <dbReference type="NCBI Taxonomy" id="1773489"/>
    <lineage>
        <taxon>Bacteria</taxon>
        <taxon>Pseudomonadati</taxon>
        <taxon>Pseudomonadota</taxon>
        <taxon>Alphaproteobacteria</taxon>
        <taxon>Rhodospirillales</taxon>
        <taxon>Magnetovibrionaceae</taxon>
        <taxon>Varunaivibrio</taxon>
    </lineage>
</organism>
<evidence type="ECO:0000256" key="1">
    <source>
        <dbReference type="ARBA" id="ARBA00004651"/>
    </source>
</evidence>
<feature type="transmembrane region" description="Helical" evidence="6">
    <location>
        <begin position="12"/>
        <end position="33"/>
    </location>
</feature>
<protein>
    <submittedName>
        <fullName evidence="8">Tight adherence protein C</fullName>
    </submittedName>
</protein>
<evidence type="ECO:0000313" key="9">
    <source>
        <dbReference type="Proteomes" id="UP000295304"/>
    </source>
</evidence>
<dbReference type="EMBL" id="SLZW01000002">
    <property type="protein sequence ID" value="TCS64026.1"/>
    <property type="molecule type" value="Genomic_DNA"/>
</dbReference>
<evidence type="ECO:0000259" key="7">
    <source>
        <dbReference type="Pfam" id="PF00482"/>
    </source>
</evidence>
<keyword evidence="3 6" id="KW-0812">Transmembrane</keyword>
<dbReference type="Pfam" id="PF00482">
    <property type="entry name" value="T2SSF"/>
    <property type="match status" value="1"/>
</dbReference>
<dbReference type="PANTHER" id="PTHR35007">
    <property type="entry name" value="INTEGRAL MEMBRANE PROTEIN-RELATED"/>
    <property type="match status" value="1"/>
</dbReference>
<dbReference type="GO" id="GO:0005886">
    <property type="term" value="C:plasma membrane"/>
    <property type="evidence" value="ECO:0007669"/>
    <property type="project" value="UniProtKB-SubCell"/>
</dbReference>
<evidence type="ECO:0000256" key="4">
    <source>
        <dbReference type="ARBA" id="ARBA00022989"/>
    </source>
</evidence>
<evidence type="ECO:0000256" key="6">
    <source>
        <dbReference type="SAM" id="Phobius"/>
    </source>
</evidence>
<dbReference type="OrthoDB" id="9810662at2"/>
<dbReference type="Proteomes" id="UP000295304">
    <property type="component" value="Unassembled WGS sequence"/>
</dbReference>
<keyword evidence="4 6" id="KW-1133">Transmembrane helix</keyword>
<keyword evidence="5 6" id="KW-0472">Membrane</keyword>
<sequence length="324" mass="35176">MSIFNIATPTLIVWMATLAALVSVAAIAAPFVFPAKGKSARFKQVTSKRRELSRQQLDGLTTKGSLLRQRQKSTKAEIMKKVLVALKLDQALSSKELKLHLSQAGYRYQNALVFFQFARFAAAIAGPFLAIFLIESQGPTATLPYALKLVGMGLGALGGFYLPKLLVVNQAQKRQKEINLGFADALDLIVICVEGGLSVENAFERVTEEIGEASPTLAQEFGLTSAELAYLGDRHKAYQNFADRTGLPAIKSLATTLIQSEKYGTPVGQALKVLSQERRQDRMAIAERKGASLPAKLTVPMIVFFLPPLFAVVIGPAAIQISHM</sequence>
<gene>
    <name evidence="8" type="ORF">EDD55_10263</name>
</gene>
<keyword evidence="2" id="KW-1003">Cell membrane</keyword>
<evidence type="ECO:0000256" key="3">
    <source>
        <dbReference type="ARBA" id="ARBA00022692"/>
    </source>
</evidence>
<dbReference type="InterPro" id="IPR018076">
    <property type="entry name" value="T2SS_GspF_dom"/>
</dbReference>
<comment type="subcellular location">
    <subcellularLocation>
        <location evidence="1">Cell membrane</location>
        <topology evidence="1">Multi-pass membrane protein</topology>
    </subcellularLocation>
</comment>